<accession>A0A4Q4RH91</accession>
<evidence type="ECO:0000259" key="3">
    <source>
        <dbReference type="PROSITE" id="PS50089"/>
    </source>
</evidence>
<comment type="caution">
    <text evidence="4">The sequence shown here is derived from an EMBL/GenBank/DDBJ whole genome shotgun (WGS) entry which is preliminary data.</text>
</comment>
<dbReference type="InterPro" id="IPR039903">
    <property type="entry name" value="Zswim2"/>
</dbReference>
<dbReference type="InterPro" id="IPR013083">
    <property type="entry name" value="Znf_RING/FYVE/PHD"/>
</dbReference>
<evidence type="ECO:0000313" key="6">
    <source>
        <dbReference type="Proteomes" id="UP000292340"/>
    </source>
</evidence>
<dbReference type="GO" id="GO:0008270">
    <property type="term" value="F:zinc ion binding"/>
    <property type="evidence" value="ECO:0007669"/>
    <property type="project" value="UniProtKB-KW"/>
</dbReference>
<dbReference type="PROSITE" id="PS50089">
    <property type="entry name" value="ZF_RING_2"/>
    <property type="match status" value="1"/>
</dbReference>
<dbReference type="OrthoDB" id="3693478at2759"/>
<dbReference type="Proteomes" id="UP000292340">
    <property type="component" value="Unassembled WGS sequence"/>
</dbReference>
<evidence type="ECO:0000313" key="4">
    <source>
        <dbReference type="EMBL" id="RYN36156.1"/>
    </source>
</evidence>
<dbReference type="EMBL" id="PDXB01000003">
    <property type="protein sequence ID" value="RYN36156.1"/>
    <property type="molecule type" value="Genomic_DNA"/>
</dbReference>
<keyword evidence="7" id="KW-1185">Reference proteome</keyword>
<name>A0A4Q4RH91_9PLEO</name>
<dbReference type="Pfam" id="PF13639">
    <property type="entry name" value="zf-RING_2"/>
    <property type="match status" value="1"/>
</dbReference>
<organism evidence="4 6">
    <name type="scientific">Alternaria tenuissima</name>
    <dbReference type="NCBI Taxonomy" id="119927"/>
    <lineage>
        <taxon>Eukaryota</taxon>
        <taxon>Fungi</taxon>
        <taxon>Dikarya</taxon>
        <taxon>Ascomycota</taxon>
        <taxon>Pezizomycotina</taxon>
        <taxon>Dothideomycetes</taxon>
        <taxon>Pleosporomycetidae</taxon>
        <taxon>Pleosporales</taxon>
        <taxon>Pleosporineae</taxon>
        <taxon>Pleosporaceae</taxon>
        <taxon>Alternaria</taxon>
        <taxon>Alternaria sect. Alternaria</taxon>
        <taxon>Alternaria alternata complex</taxon>
    </lineage>
</organism>
<dbReference type="Proteomes" id="UP000293195">
    <property type="component" value="Unassembled WGS sequence"/>
</dbReference>
<proteinExistence type="predicted"/>
<evidence type="ECO:0000256" key="2">
    <source>
        <dbReference type="SAM" id="MobiDB-lite"/>
    </source>
</evidence>
<dbReference type="PANTHER" id="PTHR21540:SF0">
    <property type="entry name" value="PHD FAMILY PROTEIN"/>
    <property type="match status" value="1"/>
</dbReference>
<sequence length="315" mass="35954">MTIGQARGTASKTKKHSPILQANHPLSLSSNANESRFGGRLLRPHVGPKRRQFSAHEDMLCKQSTFFKNQFQTVRKDIEGECVVCHEDLHALIQILTYCKTCGNNLHQDCMKQWFENNNTCPTCRSEWIMSDFLDTASLDDIDADGFDVYVQWLYGRIIPIYKADKGVGELRCSRLIGAHIVGDFLKDTAFLSTVRKEILKCSFDMTIKSRENLLIAAYRRTERPCELRRFLVELYTLQNETTSFSRKAAPSEVYVDILACLLEKVRAQDDKHVWSSMSASGYIGQNRLGTEDFEEAEDGDMEGRRRFEAIGKEA</sequence>
<dbReference type="Gene3D" id="3.30.40.10">
    <property type="entry name" value="Zinc/RING finger domain, C3HC4 (zinc finger)"/>
    <property type="match status" value="1"/>
</dbReference>
<dbReference type="SUPFAM" id="SSF57850">
    <property type="entry name" value="RING/U-box"/>
    <property type="match status" value="1"/>
</dbReference>
<keyword evidence="1" id="KW-0479">Metal-binding</keyword>
<dbReference type="PANTHER" id="PTHR21540">
    <property type="entry name" value="RING FINGER AND SWIM DOMAIN-CONTAINING PROTEIN 2"/>
    <property type="match status" value="1"/>
</dbReference>
<feature type="compositionally biased region" description="Basic and acidic residues" evidence="2">
    <location>
        <begin position="302"/>
        <end position="315"/>
    </location>
</feature>
<keyword evidence="1" id="KW-0862">Zinc</keyword>
<dbReference type="Gene3D" id="3.30.710.10">
    <property type="entry name" value="Potassium Channel Kv1.1, Chain A"/>
    <property type="match status" value="1"/>
</dbReference>
<reference evidence="4" key="2">
    <citation type="journal article" date="2019" name="bioRxiv">
        <title>Genomics, evolutionary history and diagnostics of the Alternaria alternata species group including apple and Asian pear pathotypes.</title>
        <authorList>
            <person name="Armitage A.D."/>
            <person name="Cockerton H.M."/>
            <person name="Sreenivasaprasad S."/>
            <person name="Woodhall J.W."/>
            <person name="Lane C.R."/>
            <person name="Harrison R.J."/>
            <person name="Clarkson J.P."/>
        </authorList>
    </citation>
    <scope>NUCLEOTIDE SEQUENCE</scope>
    <source>
        <strain evidence="4">FERA 1164</strain>
        <strain evidence="5">FERA 635</strain>
    </source>
</reference>
<protein>
    <recommendedName>
        <fullName evidence="3">RING-type domain-containing protein</fullName>
    </recommendedName>
</protein>
<gene>
    <name evidence="4" type="ORF">AA0115_g1770</name>
    <name evidence="5" type="ORF">AA0119_g5055</name>
</gene>
<dbReference type="InterPro" id="IPR001841">
    <property type="entry name" value="Znf_RING"/>
</dbReference>
<dbReference type="AlphaFoldDB" id="A0A4Q4RH91"/>
<dbReference type="EMBL" id="PDXF01000014">
    <property type="protein sequence ID" value="RYO02943.1"/>
    <property type="molecule type" value="Genomic_DNA"/>
</dbReference>
<dbReference type="GO" id="GO:0061630">
    <property type="term" value="F:ubiquitin protein ligase activity"/>
    <property type="evidence" value="ECO:0007669"/>
    <property type="project" value="InterPro"/>
</dbReference>
<feature type="region of interest" description="Disordered" evidence="2">
    <location>
        <begin position="1"/>
        <end position="32"/>
    </location>
</feature>
<feature type="region of interest" description="Disordered" evidence="2">
    <location>
        <begin position="294"/>
        <end position="315"/>
    </location>
</feature>
<reference evidence="4" key="1">
    <citation type="submission" date="2017-10" db="EMBL/GenBank/DDBJ databases">
        <authorList>
            <person name="Armitage A.D."/>
            <person name="Barbara D.J."/>
            <person name="Woodhall J.W."/>
            <person name="Sreenivasaprasad S."/>
            <person name="Lane C.R."/>
            <person name="Clarkson J.P."/>
            <person name="Harrison R.J."/>
        </authorList>
    </citation>
    <scope>NUCLEOTIDE SEQUENCE</scope>
    <source>
        <strain evidence="4">FERA 1164</strain>
        <strain evidence="5">FERA 635</strain>
    </source>
</reference>
<keyword evidence="1" id="KW-0863">Zinc-finger</keyword>
<feature type="domain" description="RING-type" evidence="3">
    <location>
        <begin position="82"/>
        <end position="125"/>
    </location>
</feature>
<dbReference type="InterPro" id="IPR011333">
    <property type="entry name" value="SKP1/BTB/POZ_sf"/>
</dbReference>
<evidence type="ECO:0000313" key="5">
    <source>
        <dbReference type="EMBL" id="RYO02943.1"/>
    </source>
</evidence>
<evidence type="ECO:0000313" key="7">
    <source>
        <dbReference type="Proteomes" id="UP000293195"/>
    </source>
</evidence>
<evidence type="ECO:0000256" key="1">
    <source>
        <dbReference type="PROSITE-ProRule" id="PRU00175"/>
    </source>
</evidence>